<evidence type="ECO:0000313" key="5">
    <source>
        <dbReference type="EMBL" id="CAK7237182.1"/>
    </source>
</evidence>
<dbReference type="EMBL" id="CAWUHD010000175">
    <property type="protein sequence ID" value="CAK7237182.1"/>
    <property type="molecule type" value="Genomic_DNA"/>
</dbReference>
<protein>
    <submittedName>
        <fullName evidence="5">Non-essential glycogen phosphorylase</fullName>
        <ecNumber evidence="5">2.4.1.1</ecNumber>
    </submittedName>
</protein>
<dbReference type="InterPro" id="IPR001452">
    <property type="entry name" value="SH3_domain"/>
</dbReference>
<dbReference type="Pfam" id="PF07653">
    <property type="entry name" value="SH3_2"/>
    <property type="match status" value="1"/>
</dbReference>
<organism evidence="5 6">
    <name type="scientific">Sporothrix eucalyptigena</name>
    <dbReference type="NCBI Taxonomy" id="1812306"/>
    <lineage>
        <taxon>Eukaryota</taxon>
        <taxon>Fungi</taxon>
        <taxon>Dikarya</taxon>
        <taxon>Ascomycota</taxon>
        <taxon>Pezizomycotina</taxon>
        <taxon>Sordariomycetes</taxon>
        <taxon>Sordariomycetidae</taxon>
        <taxon>Ophiostomatales</taxon>
        <taxon>Ophiostomataceae</taxon>
        <taxon>Sporothrix</taxon>
    </lineage>
</organism>
<dbReference type="PROSITE" id="PS50002">
    <property type="entry name" value="SH3"/>
    <property type="match status" value="1"/>
</dbReference>
<keyword evidence="1 2" id="KW-0728">SH3 domain</keyword>
<keyword evidence="6" id="KW-1185">Reference proteome</keyword>
<dbReference type="PANTHER" id="PTHR24148:SF64">
    <property type="entry name" value="HETEROKARYON INCOMPATIBILITY DOMAIN-CONTAINING PROTEIN"/>
    <property type="match status" value="1"/>
</dbReference>
<evidence type="ECO:0000256" key="1">
    <source>
        <dbReference type="ARBA" id="ARBA00022443"/>
    </source>
</evidence>
<proteinExistence type="predicted"/>
<feature type="domain" description="SH3" evidence="4">
    <location>
        <begin position="131"/>
        <end position="190"/>
    </location>
</feature>
<dbReference type="GO" id="GO:0004645">
    <property type="term" value="F:1,4-alpha-oligoglucan phosphorylase activity"/>
    <property type="evidence" value="ECO:0007669"/>
    <property type="project" value="UniProtKB-EC"/>
</dbReference>
<sequence length="923" mass="101943">MPRYDFTHPPTSRPAVVDESIKDIVVAVQVLWASPERMKAMEENLGPVGPILARYITKQRVRILGQMTAHGLERRFAACDSHTVQDILNPEPGHMRYFRGDVIEVLERFNNTWALGLSRGNVGLFPLEHTRSDNFYVVLTSYTAKNAVEISVNKGQVVPTTAATVPGWCEAYALKEHGLVPRENLMPLRTPPAEERDQNAQLYYRYAPLERGHIRLIWITPENVKEFEASGKQSLFITLVDKPLSRAPAYTAFSYCWGDPADVTPVFCDGKLLYVPSSLWRLLSWHMPGGDTNVYSQLDVTRVNRTQEAAIFWADAICINQRDTLEKNRQIPLMQSIYQRATSVMAYVGECDGNAMVAGLSIEMIAGARQSYRSLGAAHRDEPYDPGKVDWEAVKGFFSQPLFGRCWVIQEIVLSREITFCYGNMRILMSRIHDCSLALAENHVRPPNSMLGDTYGRQVADSEKFNESLRQLLNLSRFKTVWDQGGILPFIDVLQRFRSAQATDPRDKVYALLGVAPEEYRRSIIPDYSASNTAVAVYEHVARCALQLGDIAELLPNAGISRKNPALASWAPDWSYEPREALKGSLFSCSGSTVFGSAYVSSYPHHNHSKLDIRGSIIDKVWRAGPRWCPHTTCELPDVPIMKAAGNAPVAFFLADAFMRLASSAAEARGELYPSGDSIPRAVWQTLVCGMMRGEHRTVAGDEVHYDAFLECIEDAWKSERPVLFRGIGGHRVEPQTGGGDDDDDDDLSAKLEKISLDFGLGSLDPPQGPRAALAANSAAGGAAGAGTGSRSGSGSGATGPSQATSARDERKRRKAELEERAMPFLKALVRAQAGRRTCVTEKAYFAAVPDEAREGDEIAVFFGHPLPYVVRRAGGPDANGREQFRLVGHCYVHGIMDGELADPNPTKDAAMRGFDAIDLALL</sequence>
<comment type="caution">
    <text evidence="5">The sequence shown here is derived from an EMBL/GenBank/DDBJ whole genome shotgun (WGS) entry which is preliminary data.</text>
</comment>
<evidence type="ECO:0000259" key="4">
    <source>
        <dbReference type="PROSITE" id="PS50002"/>
    </source>
</evidence>
<dbReference type="Gene3D" id="2.30.30.40">
    <property type="entry name" value="SH3 Domains"/>
    <property type="match status" value="1"/>
</dbReference>
<dbReference type="SUPFAM" id="SSF50044">
    <property type="entry name" value="SH3-domain"/>
    <property type="match status" value="2"/>
</dbReference>
<reference evidence="5 6" key="1">
    <citation type="submission" date="2024-01" db="EMBL/GenBank/DDBJ databases">
        <authorList>
            <person name="Allen C."/>
            <person name="Tagirdzhanova G."/>
        </authorList>
    </citation>
    <scope>NUCLEOTIDE SEQUENCE [LARGE SCALE GENOMIC DNA]</scope>
</reference>
<dbReference type="PANTHER" id="PTHR24148">
    <property type="entry name" value="ANKYRIN REPEAT DOMAIN-CONTAINING PROTEIN 39 HOMOLOG-RELATED"/>
    <property type="match status" value="1"/>
</dbReference>
<dbReference type="InterPro" id="IPR036028">
    <property type="entry name" value="SH3-like_dom_sf"/>
</dbReference>
<evidence type="ECO:0000256" key="2">
    <source>
        <dbReference type="PROSITE-ProRule" id="PRU00192"/>
    </source>
</evidence>
<evidence type="ECO:0000313" key="6">
    <source>
        <dbReference type="Proteomes" id="UP001642482"/>
    </source>
</evidence>
<dbReference type="Pfam" id="PF26639">
    <property type="entry name" value="Het-6_barrel"/>
    <property type="match status" value="1"/>
</dbReference>
<gene>
    <name evidence="5" type="primary">GPH1_2</name>
    <name evidence="5" type="ORF">SEUCBS140593_009871</name>
</gene>
<evidence type="ECO:0000256" key="3">
    <source>
        <dbReference type="SAM" id="MobiDB-lite"/>
    </source>
</evidence>
<feature type="region of interest" description="Disordered" evidence="3">
    <location>
        <begin position="729"/>
        <end position="748"/>
    </location>
</feature>
<feature type="compositionally biased region" description="Low complexity" evidence="3">
    <location>
        <begin position="772"/>
        <end position="781"/>
    </location>
</feature>
<dbReference type="SMART" id="SM00326">
    <property type="entry name" value="SH3"/>
    <property type="match status" value="2"/>
</dbReference>
<name>A0ABP0D056_9PEZI</name>
<dbReference type="InterPro" id="IPR010730">
    <property type="entry name" value="HET"/>
</dbReference>
<dbReference type="InterPro" id="IPR052895">
    <property type="entry name" value="HetReg/Transcr_Mod"/>
</dbReference>
<feature type="region of interest" description="Disordered" evidence="3">
    <location>
        <begin position="759"/>
        <end position="818"/>
    </location>
</feature>
<keyword evidence="5" id="KW-0328">Glycosyltransferase</keyword>
<accession>A0ABP0D056</accession>
<feature type="compositionally biased region" description="Gly residues" evidence="3">
    <location>
        <begin position="782"/>
        <end position="798"/>
    </location>
</feature>
<dbReference type="Pfam" id="PF06985">
    <property type="entry name" value="HET"/>
    <property type="match status" value="1"/>
</dbReference>
<dbReference type="EC" id="2.4.1.1" evidence="5"/>
<keyword evidence="5" id="KW-0808">Transferase</keyword>
<dbReference type="Proteomes" id="UP001642482">
    <property type="component" value="Unassembled WGS sequence"/>
</dbReference>